<dbReference type="EMBL" id="JBJQOH010000002">
    <property type="protein sequence ID" value="KAL3696562.1"/>
    <property type="molecule type" value="Genomic_DNA"/>
</dbReference>
<reference evidence="3 4" key="1">
    <citation type="submission" date="2024-09" db="EMBL/GenBank/DDBJ databases">
        <title>Chromosome-scale assembly of Riccia sorocarpa.</title>
        <authorList>
            <person name="Paukszto L."/>
        </authorList>
    </citation>
    <scope>NUCLEOTIDE SEQUENCE [LARGE SCALE GENOMIC DNA]</scope>
    <source>
        <strain evidence="3">LP-2024</strain>
        <tissue evidence="3">Aerial parts of the thallus</tissue>
    </source>
</reference>
<feature type="coiled-coil region" evidence="1">
    <location>
        <begin position="1104"/>
        <end position="1138"/>
    </location>
</feature>
<protein>
    <submittedName>
        <fullName evidence="3">Uncharacterized protein</fullName>
    </submittedName>
</protein>
<evidence type="ECO:0000313" key="4">
    <source>
        <dbReference type="Proteomes" id="UP001633002"/>
    </source>
</evidence>
<comment type="caution">
    <text evidence="3">The sequence shown here is derived from an EMBL/GenBank/DDBJ whole genome shotgun (WGS) entry which is preliminary data.</text>
</comment>
<feature type="coiled-coil region" evidence="1">
    <location>
        <begin position="1225"/>
        <end position="1322"/>
    </location>
</feature>
<feature type="compositionally biased region" description="Polar residues" evidence="2">
    <location>
        <begin position="1646"/>
        <end position="1655"/>
    </location>
</feature>
<organism evidence="3 4">
    <name type="scientific">Riccia sorocarpa</name>
    <dbReference type="NCBI Taxonomy" id="122646"/>
    <lineage>
        <taxon>Eukaryota</taxon>
        <taxon>Viridiplantae</taxon>
        <taxon>Streptophyta</taxon>
        <taxon>Embryophyta</taxon>
        <taxon>Marchantiophyta</taxon>
        <taxon>Marchantiopsida</taxon>
        <taxon>Marchantiidae</taxon>
        <taxon>Marchantiales</taxon>
        <taxon>Ricciaceae</taxon>
        <taxon>Riccia</taxon>
    </lineage>
</organism>
<feature type="coiled-coil region" evidence="1">
    <location>
        <begin position="1550"/>
        <end position="1577"/>
    </location>
</feature>
<accession>A0ABD3I1C0</accession>
<feature type="coiled-coil region" evidence="1">
    <location>
        <begin position="948"/>
        <end position="982"/>
    </location>
</feature>
<evidence type="ECO:0000256" key="2">
    <source>
        <dbReference type="SAM" id="MobiDB-lite"/>
    </source>
</evidence>
<feature type="coiled-coil region" evidence="1">
    <location>
        <begin position="764"/>
        <end position="847"/>
    </location>
</feature>
<feature type="compositionally biased region" description="Basic and acidic residues" evidence="2">
    <location>
        <begin position="2010"/>
        <end position="2033"/>
    </location>
</feature>
<gene>
    <name evidence="3" type="ORF">R1sor_010638</name>
</gene>
<feature type="coiled-coil region" evidence="1">
    <location>
        <begin position="324"/>
        <end position="351"/>
    </location>
</feature>
<dbReference type="InterPro" id="IPR037490">
    <property type="entry name" value="WAP"/>
</dbReference>
<feature type="coiled-coil region" evidence="1">
    <location>
        <begin position="2149"/>
        <end position="2233"/>
    </location>
</feature>
<feature type="region of interest" description="Disordered" evidence="2">
    <location>
        <begin position="1782"/>
        <end position="1803"/>
    </location>
</feature>
<keyword evidence="4" id="KW-1185">Reference proteome</keyword>
<sequence>MQSTGSVTFTPVVVRTSSVVNSCQAYSYHPTILEEEPDFAVKDVNGLVLHTSPVSHYFTSHAEFPLLYYHLAAAPVCGVLEQGIVLEMGGSQKSTGGKLLYETTAVLDGESERFVGWTNSPKEEEMEKYVRYTFATDTPDGCTGADWNGWYSREALAYFSGGGTKQIDTLTPADSGAAMESGEGAVGGFSRRFMIRNLGLEEHRLRSQKEEFEDEKGVRDFLSRYPHWEQNDAALSESEGSYEAGSSPIFDESLCTSQLEAELRQTSEAIEEMEGKMAVRLMVAEAVLRGIVRAVEVDATEAVEITEAELLKVELELQEKDSTVIELISTLKKKEEELVKLVDEGRRKERRLVMDMVTERERILGKIQESEKYVTQKEKELLKMAEQMVELSLNLAAETKRVDVLENQINESKEAESRKGEELLAMMEKAEQFRSEKESTVEAVRREARLKELSMAESLASKEEAFNDQLEKIKTLETVEKQLSQELHCCKERELQLTETLAEKEKVLAQQKEALQSLEATERSLRKEMDLLRQKVVELSVSLSEKDKLMEEQLGLVTAVEIAHQKLNVDADFQSQRELDMSEALAAKERALLEQLEKLSDSQRRLREEFDNISHREQDRLQEKEKVIIQHLETIKSLESSEQQLQKELHHRTQKEEELSRSLLQKENLLTEHARTISGLKSAEAELTEKLSTETEKLDNLSGMLSAKDREVSELLESLRLIEEELKSGDDTTTTLHDLRETVNLYSDTIKERDRSSELLHDEIQLLKSKIEELSSVHASLLDETVSHKAEIEKLRSQLMEKEAAVQDSESRCEELIRREKRLQEKLASMNEEILACKSAAQSAQDQLNEQTWRHETEIALIMATLDGGVAELSLSGKYLQSRCEELTLRENQLQEEVASMNEMLLASKEATQLAQNQLNDQTWRHETEIALIMATLEGSVPELSLSEKSLQFRCEELTRREKRLQEEVASMNEKLVACKDATHLAQEQLSEETWRHETETALIMATLEEGAAELSLSRKYLQSRCEEFIHREKHLQEEVASMNEKLTASKEATHLAQDQLTEQTWRQETEIALIMSTLEGSVTELALSRKDCQEETASLSKKMLEYEGAAKWAENRLQEQEDAAKLAEDRLQEETWKHEIETDFIITMLEGGVADLERDITLLGEGCSGNQAETETFRSRALQSQSLEMNNLRRAICILESKLADAQAASEMREELVKSHQHEVENKDLLLRKANLKIAQLEEKLIESEGLFQEFQREVSEMKVQEQHLKKQKQALESELEQGKRSVDYSCLLEQELRQKVSQLETQAEESEEEALRFQLENVVTSSYLESSAKQLQNLVTEVNKQSSVRCKEMARLKFDVQAAAVELSKSKSEVDRLRSELSACEGRMQSILDSSSNDLAETRSALQTESSKSERLEAIIRELQDRLEVSRNESEAGISLKEKEVAQMALRLEEASWRSEVETMIVMILAEGSAQKLLQSLGHASEQVKIRDDNIDALRRQVEELSQSLKAHASENSELKMSLANKTQELCDFRRDSGLQNSMQNEALALTQAQFEDARKEIEELMQLKSTLLGKIQEQKESWVQMEEALAEEKWKHKVESEVISTVMSEAVASTASRIVEMDSRTGLPSQEEPAAVDKRMSESDNSSGSRKQNPARAKTDVRASKASLSKIDLLLRENDELHVYIREKEELLSQKTEEVFKLKREFYKELEKLKVERRREYESDSSQESPNSWVTSKLWHHSVAGHEVKQNGNHPKLESAASDERIRLSEATALWNAEKSSLQASISKREDKKEAPTQEISEKLELPRTDHERKVSEMLAVWEPAKATLRKSHMETENRLEEQLNQDELNDETAKIEDVAADQSETRAQWESALLSEMRSSWDAVRTSLLESLFEMRFSCDAEKFTLEESLSAKDDKIEELLTKLATQGEAERMKAFEKLQEVQAEHDREVSAMRAAWDAEKVALQESLSDMRSAWDAEKSTFRELLREGENEIMGLLTTFPSQAEPQKKEASSKRDEVAAEHDGTSSDIRAALDAEKSALQELLSWMRSSWDAQKCSFLELLFEMRFSSDAENTILQELLCEKDDQIKELSTKLTAQIEGQQKEDHAKVEEVLAEYDRKLSDMRAGWDREKSTLQESLSLRDDKIKELLSHLSQSEVQKEELSAELQEVIADYERKVLDMKVQWDAEKSFVQGQMKELVSELNQVVDKEREARARRASSEEELSAIRKEVYRLEAVHEEEMERSAAVYRSELDVKTRKLIQAVKDAEKWSEQVRELNQEVRQVKDEASALKGKLSSVCKQVRNELAKAVQIWTASFFQLEKDFAQRTEHYNLRLQRAYSLLSHLVMQCKLLVSKESEQIQTLQDLQKAEKEVDLLGDENDGLMGLLEMVYTVVTHYQPVIQHYPGLADLAKEIRKELLQRLRDPDGVSL</sequence>
<feature type="region of interest" description="Disordered" evidence="2">
    <location>
        <begin position="2002"/>
        <end position="2033"/>
    </location>
</feature>
<feature type="coiled-coil region" evidence="1">
    <location>
        <begin position="2263"/>
        <end position="2297"/>
    </location>
</feature>
<evidence type="ECO:0000256" key="1">
    <source>
        <dbReference type="SAM" id="Coils"/>
    </source>
</evidence>
<keyword evidence="1" id="KW-0175">Coiled coil</keyword>
<evidence type="ECO:0000313" key="3">
    <source>
        <dbReference type="EMBL" id="KAL3696562.1"/>
    </source>
</evidence>
<name>A0ABD3I1C0_9MARC</name>
<dbReference type="Proteomes" id="UP001633002">
    <property type="component" value="Unassembled WGS sequence"/>
</dbReference>
<feature type="coiled-coil region" evidence="1">
    <location>
        <begin position="388"/>
        <end position="447"/>
    </location>
</feature>
<feature type="coiled-coil region" evidence="1">
    <location>
        <begin position="501"/>
        <end position="535"/>
    </location>
</feature>
<feature type="coiled-coil region" evidence="1">
    <location>
        <begin position="1362"/>
        <end position="1435"/>
    </location>
</feature>
<feature type="region of interest" description="Disordered" evidence="2">
    <location>
        <begin position="1620"/>
        <end position="1665"/>
    </location>
</feature>
<dbReference type="PANTHER" id="PTHR33883">
    <property type="entry name" value="WPP DOMAIN-ASSOCIATED PROTEIN"/>
    <property type="match status" value="1"/>
</dbReference>
<feature type="compositionally biased region" description="Basic and acidic residues" evidence="2">
    <location>
        <begin position="1790"/>
        <end position="1803"/>
    </location>
</feature>
<feature type="coiled-coil region" evidence="1">
    <location>
        <begin position="579"/>
        <end position="658"/>
    </location>
</feature>
<dbReference type="PANTHER" id="PTHR33883:SF10">
    <property type="entry name" value="WPP DOMAIN-ASSOCIATED PROTEIN"/>
    <property type="match status" value="1"/>
</dbReference>
<proteinExistence type="predicted"/>